<feature type="domain" description="YidE/YbjL duplication" evidence="9">
    <location>
        <begin position="16"/>
        <end position="175"/>
    </location>
</feature>
<dbReference type="Proteomes" id="UP001432099">
    <property type="component" value="Chromosome"/>
</dbReference>
<organism evidence="10 11">
    <name type="scientific">Turicibacter faecis</name>
    <dbReference type="NCBI Taxonomy" id="2963365"/>
    <lineage>
        <taxon>Bacteria</taxon>
        <taxon>Bacillati</taxon>
        <taxon>Bacillota</taxon>
        <taxon>Erysipelotrichia</taxon>
        <taxon>Erysipelotrichales</taxon>
        <taxon>Turicibacteraceae</taxon>
        <taxon>Turicibacter</taxon>
    </lineage>
</organism>
<dbReference type="NCBIfam" id="TIGR01625">
    <property type="entry name" value="YidE_YbjL_dupl"/>
    <property type="match status" value="2"/>
</dbReference>
<dbReference type="EMBL" id="AP028127">
    <property type="protein sequence ID" value="BEH91469.1"/>
    <property type="molecule type" value="Genomic_DNA"/>
</dbReference>
<feature type="transmembrane region" description="Helical" evidence="8">
    <location>
        <begin position="410"/>
        <end position="429"/>
    </location>
</feature>
<gene>
    <name evidence="10" type="ORF">T23_15710</name>
</gene>
<feature type="transmembrane region" description="Helical" evidence="8">
    <location>
        <begin position="385"/>
        <end position="404"/>
    </location>
</feature>
<evidence type="ECO:0000256" key="1">
    <source>
        <dbReference type="ARBA" id="ARBA00004651"/>
    </source>
</evidence>
<evidence type="ECO:0000256" key="4">
    <source>
        <dbReference type="ARBA" id="ARBA00022475"/>
    </source>
</evidence>
<dbReference type="NCBIfam" id="TIGR03802">
    <property type="entry name" value="Asp_Ala_antiprt"/>
    <property type="match status" value="1"/>
</dbReference>
<reference evidence="10" key="1">
    <citation type="journal article" date="2024" name="Int. J. Syst. Evol. Microbiol.">
        <title>Turicibacter faecis sp. nov., isolated from faeces of heart failure mouse model.</title>
        <authorList>
            <person name="Imamura Y."/>
            <person name="Motooka D."/>
            <person name="Nakajima Y."/>
            <person name="Ito S."/>
            <person name="Kitakaze M."/>
            <person name="Iida T."/>
            <person name="Nakamura S."/>
        </authorList>
    </citation>
    <scope>NUCLEOTIDE SEQUENCE</scope>
    <source>
        <strain evidence="10">TC023</strain>
    </source>
</reference>
<feature type="transmembrane region" description="Helical" evidence="8">
    <location>
        <begin position="158"/>
        <end position="179"/>
    </location>
</feature>
<evidence type="ECO:0000256" key="7">
    <source>
        <dbReference type="ARBA" id="ARBA00023136"/>
    </source>
</evidence>
<evidence type="ECO:0000256" key="2">
    <source>
        <dbReference type="ARBA" id="ARBA00009854"/>
    </source>
</evidence>
<evidence type="ECO:0000256" key="8">
    <source>
        <dbReference type="SAM" id="Phobius"/>
    </source>
</evidence>
<keyword evidence="3" id="KW-0813">Transport</keyword>
<protein>
    <submittedName>
        <fullName evidence="10">Transporter</fullName>
    </submittedName>
</protein>
<keyword evidence="5 8" id="KW-0812">Transmembrane</keyword>
<keyword evidence="6 8" id="KW-1133">Transmembrane helix</keyword>
<sequence>MLWLIEVLRTYPELTLFLTLAFGYQVGKIRFGSFKVGTVPGVLMTGVLVGQLGITVDNTVKSIFFLLFLFALGYNAGPQFFKSLKKEGFSQVLFACMVCLFGFIFTITIGKLMNFNAGQASGLLAGALTQSSVIGVAQDALSRLDVSNQKMMMDFVPVGYAVTYIFGTIGCTFILTTFGPKILKIDLEKACLELDQQAKMEEKSVGDGVQTGEVSYRLYEVDEKWVGKTVADLEWPLDDEIDVSLYVMNPKRHHSFIFPAKEMVLAANDCLAIAFKGKDAAQVEWRGLGKEIFDHRLEELKSDTVEVYIGQSDSCGKTMKEIQKEALQKGVLVSKLKRHGEFIHYHQGTVVGKQDVLCLEGPTSCVESVLPFVGKKVVKTDETDVTFMGLGIVLGGLIGIPALMIGKIGITLSTSGGVLIMGLLCGYLHSRKPTMGQIPPAATWFLSNVGLAVFVAVVGINSGPGFIEGLQSSGLIFFLAGLIVTAVSSLFGILLGKYVFKFSPPVILGATAGALTTTAALGGLCEKANSNAPVLGYTIPYAIGNILLTVWGSLIIMFFS</sequence>
<feature type="transmembrane region" description="Helical" evidence="8">
    <location>
        <begin position="441"/>
        <end position="462"/>
    </location>
</feature>
<feature type="transmembrane region" description="Helical" evidence="8">
    <location>
        <begin position="506"/>
        <end position="524"/>
    </location>
</feature>
<comment type="subcellular location">
    <subcellularLocation>
        <location evidence="1">Cell membrane</location>
        <topology evidence="1">Multi-pass membrane protein</topology>
    </subcellularLocation>
</comment>
<dbReference type="PANTHER" id="PTHR30445">
    <property type="entry name" value="K(+)_H(+) ANTIPORTER SUBUNIT KHTT"/>
    <property type="match status" value="1"/>
</dbReference>
<proteinExistence type="inferred from homology"/>
<dbReference type="RefSeq" id="WP_161831563.1">
    <property type="nucleotide sequence ID" value="NZ_AP028127.1"/>
</dbReference>
<evidence type="ECO:0000313" key="10">
    <source>
        <dbReference type="EMBL" id="BEH91469.1"/>
    </source>
</evidence>
<feature type="transmembrane region" description="Helical" evidence="8">
    <location>
        <begin position="539"/>
        <end position="559"/>
    </location>
</feature>
<keyword evidence="4" id="KW-1003">Cell membrane</keyword>
<evidence type="ECO:0000256" key="3">
    <source>
        <dbReference type="ARBA" id="ARBA00022448"/>
    </source>
</evidence>
<evidence type="ECO:0000313" key="11">
    <source>
        <dbReference type="Proteomes" id="UP001432099"/>
    </source>
</evidence>
<name>A0ABM8IKP7_9FIRM</name>
<evidence type="ECO:0000256" key="5">
    <source>
        <dbReference type="ARBA" id="ARBA00022692"/>
    </source>
</evidence>
<keyword evidence="11" id="KW-1185">Reference proteome</keyword>
<feature type="transmembrane region" description="Helical" evidence="8">
    <location>
        <begin position="60"/>
        <end position="77"/>
    </location>
</feature>
<keyword evidence="7 8" id="KW-0472">Membrane</keyword>
<feature type="domain" description="YidE/YbjL duplication" evidence="9">
    <location>
        <begin position="388"/>
        <end position="556"/>
    </location>
</feature>
<dbReference type="SUPFAM" id="SSF116726">
    <property type="entry name" value="TrkA C-terminal domain-like"/>
    <property type="match status" value="1"/>
</dbReference>
<dbReference type="InterPro" id="IPR050144">
    <property type="entry name" value="AAE_transporter"/>
</dbReference>
<dbReference type="InterPro" id="IPR036721">
    <property type="entry name" value="RCK_C_sf"/>
</dbReference>
<evidence type="ECO:0000256" key="6">
    <source>
        <dbReference type="ARBA" id="ARBA00022989"/>
    </source>
</evidence>
<dbReference type="InterPro" id="IPR006512">
    <property type="entry name" value="YidE_YbjL"/>
</dbReference>
<feature type="transmembrane region" description="Helical" evidence="8">
    <location>
        <begin position="89"/>
        <end position="109"/>
    </location>
</feature>
<evidence type="ECO:0000259" key="9">
    <source>
        <dbReference type="Pfam" id="PF06826"/>
    </source>
</evidence>
<dbReference type="PANTHER" id="PTHR30445:SF9">
    <property type="match status" value="1"/>
</dbReference>
<comment type="similarity">
    <text evidence="2">Belongs to the AAE transporter (TC 2.A.81) family.</text>
</comment>
<accession>A0ABM8IKP7</accession>
<feature type="transmembrane region" description="Helical" evidence="8">
    <location>
        <begin position="34"/>
        <end position="54"/>
    </location>
</feature>
<dbReference type="Pfam" id="PF06826">
    <property type="entry name" value="Asp-Al_Ex"/>
    <property type="match status" value="2"/>
</dbReference>
<feature type="transmembrane region" description="Helical" evidence="8">
    <location>
        <begin position="474"/>
        <end position="494"/>
    </location>
</feature>
<dbReference type="InterPro" id="IPR022457">
    <property type="entry name" value="Asp_Ala_antiprt"/>
</dbReference>